<evidence type="ECO:0000313" key="1">
    <source>
        <dbReference type="EMBL" id="KKK93869.1"/>
    </source>
</evidence>
<gene>
    <name evidence="1" type="ORF">LCGC14_2688590</name>
</gene>
<name>A0A0F9BTZ6_9ZZZZ</name>
<dbReference type="EMBL" id="LAZR01047589">
    <property type="protein sequence ID" value="KKK93869.1"/>
    <property type="molecule type" value="Genomic_DNA"/>
</dbReference>
<proteinExistence type="predicted"/>
<organism evidence="1">
    <name type="scientific">marine sediment metagenome</name>
    <dbReference type="NCBI Taxonomy" id="412755"/>
    <lineage>
        <taxon>unclassified sequences</taxon>
        <taxon>metagenomes</taxon>
        <taxon>ecological metagenomes</taxon>
    </lineage>
</organism>
<sequence>MGTTALDVTGERYGLLTAICFIEVQNQQRFWLWSCDCGNTKVIRLNGVRRGNTKSCGCLLKERCRQNTDKFLFKHGHANSKGISPTYVSWCSMKNRCLNPNTDNYKYYGGRGIIICDSWKSNFKNFLEDMGDRPDGLEIERVDNNGNYEPDNCKWATRSEQMCNRRRLK</sequence>
<evidence type="ECO:0008006" key="2">
    <source>
        <dbReference type="Google" id="ProtNLM"/>
    </source>
</evidence>
<comment type="caution">
    <text evidence="1">The sequence shown here is derived from an EMBL/GenBank/DDBJ whole genome shotgun (WGS) entry which is preliminary data.</text>
</comment>
<dbReference type="AlphaFoldDB" id="A0A0F9BTZ6"/>
<reference evidence="1" key="1">
    <citation type="journal article" date="2015" name="Nature">
        <title>Complex archaea that bridge the gap between prokaryotes and eukaryotes.</title>
        <authorList>
            <person name="Spang A."/>
            <person name="Saw J.H."/>
            <person name="Jorgensen S.L."/>
            <person name="Zaremba-Niedzwiedzka K."/>
            <person name="Martijn J."/>
            <person name="Lind A.E."/>
            <person name="van Eijk R."/>
            <person name="Schleper C."/>
            <person name="Guy L."/>
            <person name="Ettema T.J."/>
        </authorList>
    </citation>
    <scope>NUCLEOTIDE SEQUENCE</scope>
</reference>
<accession>A0A0F9BTZ6</accession>
<protein>
    <recommendedName>
        <fullName evidence="2">AP2/ERF domain-containing protein</fullName>
    </recommendedName>
</protein>